<proteinExistence type="predicted"/>
<feature type="compositionally biased region" description="Acidic residues" evidence="2">
    <location>
        <begin position="119"/>
        <end position="129"/>
    </location>
</feature>
<dbReference type="Gene3D" id="3.30.40.10">
    <property type="entry name" value="Zinc/RING finger domain, C3HC4 (zinc finger)"/>
    <property type="match status" value="1"/>
</dbReference>
<feature type="domain" description="RING-type" evidence="3">
    <location>
        <begin position="185"/>
        <end position="223"/>
    </location>
</feature>
<dbReference type="SUPFAM" id="SSF57850">
    <property type="entry name" value="RING/U-box"/>
    <property type="match status" value="1"/>
</dbReference>
<dbReference type="AlphaFoldDB" id="A0AAV6WNJ2"/>
<keyword evidence="5" id="KW-1185">Reference proteome</keyword>
<feature type="compositionally biased region" description="Low complexity" evidence="2">
    <location>
        <begin position="59"/>
        <end position="77"/>
    </location>
</feature>
<accession>A0AAV6WNJ2</accession>
<organism evidence="4 5">
    <name type="scientific">Buddleja alternifolia</name>
    <dbReference type="NCBI Taxonomy" id="168488"/>
    <lineage>
        <taxon>Eukaryota</taxon>
        <taxon>Viridiplantae</taxon>
        <taxon>Streptophyta</taxon>
        <taxon>Embryophyta</taxon>
        <taxon>Tracheophyta</taxon>
        <taxon>Spermatophyta</taxon>
        <taxon>Magnoliopsida</taxon>
        <taxon>eudicotyledons</taxon>
        <taxon>Gunneridae</taxon>
        <taxon>Pentapetalae</taxon>
        <taxon>asterids</taxon>
        <taxon>lamiids</taxon>
        <taxon>Lamiales</taxon>
        <taxon>Scrophulariaceae</taxon>
        <taxon>Buddlejeae</taxon>
        <taxon>Buddleja</taxon>
    </lineage>
</organism>
<dbReference type="Proteomes" id="UP000826271">
    <property type="component" value="Unassembled WGS sequence"/>
</dbReference>
<dbReference type="CDD" id="cd16449">
    <property type="entry name" value="RING-HC"/>
    <property type="match status" value="1"/>
</dbReference>
<dbReference type="EMBL" id="WHWC01000013">
    <property type="protein sequence ID" value="KAG8371733.1"/>
    <property type="molecule type" value="Genomic_DNA"/>
</dbReference>
<keyword evidence="1" id="KW-0862">Zinc</keyword>
<dbReference type="InterPro" id="IPR001841">
    <property type="entry name" value="Znf_RING"/>
</dbReference>
<name>A0AAV6WNJ2_9LAMI</name>
<sequence>MVMEPGGGDDRTLLDVIYDGGGGAADSKTWQSFKDKLRRGNSGKGSTWTSSVTVPASDIPINNNNRSMMSRHSSMRINSDESTQHESGFLQNPSLAMERSSGRFDTDPSPLRRLQREENEIDNGEESDGDNNNLAKEETEQAAVEAAAPPAKTSLMALFGDYMMDDDEDDDDDEGGANGAEYNTCCVCMVKHKGVAFVLCGHSFCRLCSKEMWVQKDNCPLCNNYILEILDVF</sequence>
<dbReference type="InterPro" id="IPR013083">
    <property type="entry name" value="Znf_RING/FYVE/PHD"/>
</dbReference>
<reference evidence="4" key="1">
    <citation type="submission" date="2019-10" db="EMBL/GenBank/DDBJ databases">
        <authorList>
            <person name="Zhang R."/>
            <person name="Pan Y."/>
            <person name="Wang J."/>
            <person name="Ma R."/>
            <person name="Yu S."/>
        </authorList>
    </citation>
    <scope>NUCLEOTIDE SEQUENCE</scope>
    <source>
        <strain evidence="4">LA-IB0</strain>
        <tissue evidence="4">Leaf</tissue>
    </source>
</reference>
<feature type="compositionally biased region" description="Polar residues" evidence="2">
    <location>
        <begin position="44"/>
        <end position="54"/>
    </location>
</feature>
<dbReference type="PANTHER" id="PTHR46629">
    <property type="entry name" value="OS01G0917900 PROTEIN"/>
    <property type="match status" value="1"/>
</dbReference>
<keyword evidence="1" id="KW-0863">Zinc-finger</keyword>
<evidence type="ECO:0000256" key="1">
    <source>
        <dbReference type="PROSITE-ProRule" id="PRU00175"/>
    </source>
</evidence>
<dbReference type="Pfam" id="PF13920">
    <property type="entry name" value="zf-C3HC4_3"/>
    <property type="match status" value="1"/>
</dbReference>
<gene>
    <name evidence="4" type="ORF">BUALT_Bualt13G0118800</name>
</gene>
<dbReference type="PROSITE" id="PS50089">
    <property type="entry name" value="ZF_RING_2"/>
    <property type="match status" value="1"/>
</dbReference>
<evidence type="ECO:0000313" key="5">
    <source>
        <dbReference type="Proteomes" id="UP000826271"/>
    </source>
</evidence>
<feature type="compositionally biased region" description="Polar residues" evidence="2">
    <location>
        <begin position="85"/>
        <end position="94"/>
    </location>
</feature>
<protein>
    <recommendedName>
        <fullName evidence="3">RING-type domain-containing protein</fullName>
    </recommendedName>
</protein>
<evidence type="ECO:0000259" key="3">
    <source>
        <dbReference type="PROSITE" id="PS50089"/>
    </source>
</evidence>
<dbReference type="GO" id="GO:0008270">
    <property type="term" value="F:zinc ion binding"/>
    <property type="evidence" value="ECO:0007669"/>
    <property type="project" value="UniProtKB-KW"/>
</dbReference>
<feature type="region of interest" description="Disordered" evidence="2">
    <location>
        <begin position="1"/>
        <end position="133"/>
    </location>
</feature>
<comment type="caution">
    <text evidence="4">The sequence shown here is derived from an EMBL/GenBank/DDBJ whole genome shotgun (WGS) entry which is preliminary data.</text>
</comment>
<keyword evidence="1" id="KW-0479">Metal-binding</keyword>
<evidence type="ECO:0000256" key="2">
    <source>
        <dbReference type="SAM" id="MobiDB-lite"/>
    </source>
</evidence>
<dbReference type="SMART" id="SM00184">
    <property type="entry name" value="RING"/>
    <property type="match status" value="1"/>
</dbReference>
<evidence type="ECO:0000313" key="4">
    <source>
        <dbReference type="EMBL" id="KAG8371733.1"/>
    </source>
</evidence>